<organism evidence="11 12">
    <name type="scientific">Ramlibacter alkalitolerans</name>
    <dbReference type="NCBI Taxonomy" id="2039631"/>
    <lineage>
        <taxon>Bacteria</taxon>
        <taxon>Pseudomonadati</taxon>
        <taxon>Pseudomonadota</taxon>
        <taxon>Betaproteobacteria</taxon>
        <taxon>Burkholderiales</taxon>
        <taxon>Comamonadaceae</taxon>
        <taxon>Ramlibacter</taxon>
    </lineage>
</organism>
<sequence length="633" mass="63673">MTSSLLNIGSRALTAAQGSLATVSHNIANANTPGYSRQEAVLATAGGLYTGGGFFGRGVDLTTVRRQYDQFLTGAVQSANSVAAADSVRADGLKAIDAVFGDGELGIGAALDALFSAAGDLANRPADLSARQVFVARAGQFAQRASSVGAQLADLAGQADGRLAQDAAQVNARLADIARLNAQIARGQALGQPPNDLLDQRDAAVQGLGGLLQVHTVAQDDGSLALFTREGAPLLVGQQQARLEAAPDPADPAHRGLRLVTGSTSQWLDAAGLGGGSLAGTLRLRDDDLASAINQVGRIAQVAAAAFNRQQALGVDMDGAPGAPLFAAPAPVARANSGNTGAATLAAGIADPSLLQASDYALRWDGAAYQVTRLADGQSTSAASLPLEIDGLRFSATGAPAAGDTWLVKPFAAAASGLAARQVAPRQVATAFPATVVASAANRGGAGASAFEALRAGADNRLPVTIRFNDPPTSFDVTGLAGGELAGVPYTPGQRVPVSPADYNGWSLTLDGAPAAGDTFAVQPVTAPAADNRNALALAGLAAQALAAGGTLNETYAALVGDVGSRVQSGQAAAQISGQLQDEAVARQQAVAGVNLDEEAANLLRFQQAYQASARVIQASQSLFESLLAATGR</sequence>
<dbReference type="EMBL" id="JAEQND010000003">
    <property type="protein sequence ID" value="MBL0424852.1"/>
    <property type="molecule type" value="Genomic_DNA"/>
</dbReference>
<feature type="domain" description="Flagellar basal body rod protein N-terminal" evidence="7">
    <location>
        <begin position="6"/>
        <end position="35"/>
    </location>
</feature>
<keyword evidence="11" id="KW-0966">Cell projection</keyword>
<dbReference type="Pfam" id="PF06429">
    <property type="entry name" value="Flg_bbr_C"/>
    <property type="match status" value="1"/>
</dbReference>
<evidence type="ECO:0000256" key="1">
    <source>
        <dbReference type="ARBA" id="ARBA00004365"/>
    </source>
</evidence>
<name>A0ABS1JKU6_9BURK</name>
<dbReference type="PANTHER" id="PTHR30033">
    <property type="entry name" value="FLAGELLAR HOOK-ASSOCIATED PROTEIN 1"/>
    <property type="match status" value="1"/>
</dbReference>
<evidence type="ECO:0000259" key="9">
    <source>
        <dbReference type="Pfam" id="PF21158"/>
    </source>
</evidence>
<comment type="similarity">
    <text evidence="3">Belongs to the flagella basal body rod proteins family.</text>
</comment>
<dbReference type="InterPro" id="IPR001444">
    <property type="entry name" value="Flag_bb_rod_N"/>
</dbReference>
<feature type="domain" description="Flagellar basal-body/hook protein C-terminal" evidence="8">
    <location>
        <begin position="592"/>
        <end position="628"/>
    </location>
</feature>
<evidence type="ECO:0000256" key="3">
    <source>
        <dbReference type="ARBA" id="ARBA00009677"/>
    </source>
</evidence>
<dbReference type="RefSeq" id="WP_201688080.1">
    <property type="nucleotide sequence ID" value="NZ_JAEQND010000003.1"/>
</dbReference>
<dbReference type="InterPro" id="IPR002371">
    <property type="entry name" value="FlgK"/>
</dbReference>
<comment type="subcellular location">
    <subcellularLocation>
        <location evidence="1">Bacterial flagellum</location>
    </subcellularLocation>
    <subcellularLocation>
        <location evidence="2">Secreted</location>
    </subcellularLocation>
</comment>
<keyword evidence="12" id="KW-1185">Reference proteome</keyword>
<gene>
    <name evidence="11" type="primary">flgK</name>
    <name evidence="11" type="ORF">JI746_07010</name>
</gene>
<accession>A0ABS1JKU6</accession>
<dbReference type="SUPFAM" id="SSF64518">
    <property type="entry name" value="Phase 1 flagellin"/>
    <property type="match status" value="2"/>
</dbReference>
<feature type="domain" description="Flagellar hook-associated protein 1 D2-like" evidence="9">
    <location>
        <begin position="335"/>
        <end position="410"/>
    </location>
</feature>
<keyword evidence="11" id="KW-0969">Cilium</keyword>
<dbReference type="Pfam" id="PF22638">
    <property type="entry name" value="FlgK_D1"/>
    <property type="match status" value="1"/>
</dbReference>
<dbReference type="InterPro" id="IPR053927">
    <property type="entry name" value="FlgK_helical"/>
</dbReference>
<evidence type="ECO:0000313" key="12">
    <source>
        <dbReference type="Proteomes" id="UP000622707"/>
    </source>
</evidence>
<evidence type="ECO:0000256" key="5">
    <source>
        <dbReference type="ARBA" id="ARBA00022525"/>
    </source>
</evidence>
<protein>
    <recommendedName>
        <fullName evidence="4">Flagellar hook-associated protein 1</fullName>
    </recommendedName>
</protein>
<dbReference type="Proteomes" id="UP000622707">
    <property type="component" value="Unassembled WGS sequence"/>
</dbReference>
<evidence type="ECO:0000259" key="8">
    <source>
        <dbReference type="Pfam" id="PF06429"/>
    </source>
</evidence>
<evidence type="ECO:0000256" key="6">
    <source>
        <dbReference type="ARBA" id="ARBA00023143"/>
    </source>
</evidence>
<dbReference type="Pfam" id="PF00460">
    <property type="entry name" value="Flg_bb_rod"/>
    <property type="match status" value="1"/>
</dbReference>
<dbReference type="InterPro" id="IPR049119">
    <property type="entry name" value="FlgK_D2-like"/>
</dbReference>
<dbReference type="Pfam" id="PF21158">
    <property type="entry name" value="flgK_1st_1"/>
    <property type="match status" value="1"/>
</dbReference>
<reference evidence="11 12" key="1">
    <citation type="journal article" date="2017" name="Int. J. Syst. Evol. Microbiol.">
        <title>Ramlibacter alkalitolerans sp. nov., alkali-tolerant bacterium isolated from soil of ginseng.</title>
        <authorList>
            <person name="Lee D.H."/>
            <person name="Cha C.J."/>
        </authorList>
    </citation>
    <scope>NUCLEOTIDE SEQUENCE [LARGE SCALE GENOMIC DNA]</scope>
    <source>
        <strain evidence="11 12">KACC 19305</strain>
    </source>
</reference>
<dbReference type="NCBIfam" id="TIGR02492">
    <property type="entry name" value="flgK_ends"/>
    <property type="match status" value="1"/>
</dbReference>
<comment type="caution">
    <text evidence="11">The sequence shown here is derived from an EMBL/GenBank/DDBJ whole genome shotgun (WGS) entry which is preliminary data.</text>
</comment>
<keyword evidence="5" id="KW-0964">Secreted</keyword>
<keyword evidence="6" id="KW-0975">Bacterial flagellum</keyword>
<evidence type="ECO:0000259" key="10">
    <source>
        <dbReference type="Pfam" id="PF22638"/>
    </source>
</evidence>
<dbReference type="PANTHER" id="PTHR30033:SF1">
    <property type="entry name" value="FLAGELLAR HOOK-ASSOCIATED PROTEIN 1"/>
    <property type="match status" value="1"/>
</dbReference>
<dbReference type="PRINTS" id="PR01005">
    <property type="entry name" value="FLGHOOKAP1"/>
</dbReference>
<proteinExistence type="inferred from homology"/>
<evidence type="ECO:0000256" key="2">
    <source>
        <dbReference type="ARBA" id="ARBA00004613"/>
    </source>
</evidence>
<feature type="domain" description="Flagellar hook-associated protein FlgK helical" evidence="10">
    <location>
        <begin position="94"/>
        <end position="326"/>
    </location>
</feature>
<evidence type="ECO:0000259" key="7">
    <source>
        <dbReference type="Pfam" id="PF00460"/>
    </source>
</evidence>
<evidence type="ECO:0000313" key="11">
    <source>
        <dbReference type="EMBL" id="MBL0424852.1"/>
    </source>
</evidence>
<keyword evidence="11" id="KW-0282">Flagellum</keyword>
<dbReference type="InterPro" id="IPR010930">
    <property type="entry name" value="Flg_bb/hook_C_dom"/>
</dbReference>
<evidence type="ECO:0000256" key="4">
    <source>
        <dbReference type="ARBA" id="ARBA00016244"/>
    </source>
</evidence>